<feature type="domain" description="ER-bound oxygenase mpaB/mpaB'/Rubber oxygenase catalytic" evidence="1">
    <location>
        <begin position="24"/>
        <end position="208"/>
    </location>
</feature>
<comment type="caution">
    <text evidence="2">The sequence shown here is derived from an EMBL/GenBank/DDBJ whole genome shotgun (WGS) entry which is preliminary data.</text>
</comment>
<dbReference type="RefSeq" id="WP_162849547.1">
    <property type="nucleotide sequence ID" value="NZ_JAUFPJ010000008.1"/>
</dbReference>
<dbReference type="Pfam" id="PF09995">
    <property type="entry name" value="MPAB_Lcp_cat"/>
    <property type="match status" value="1"/>
</dbReference>
<evidence type="ECO:0000259" key="1">
    <source>
        <dbReference type="Pfam" id="PF09995"/>
    </source>
</evidence>
<sequence>MMFRAGTYLALIRSMAVADLVIHFYQRSDLVPHTLARLARTRGTIRELVVHGLASDQGAAALARLRAVHAHVQAAPDDFHYVLALFMLEPIRWNAATGREPLDEAELACLLGFWGEIGREMGLPEPHRSLAQWQDFQRLYESQRWAHSPEGETLARACLNEVVKLSLPWGLRGWFRRLMLRTMDPRLRALLRLPEASAAWWRPWRGVAGL</sequence>
<dbReference type="EMBL" id="SNXE01000007">
    <property type="protein sequence ID" value="TDP07695.1"/>
    <property type="molecule type" value="Genomic_DNA"/>
</dbReference>
<gene>
    <name evidence="2" type="ORF">DFR39_107228</name>
</gene>
<dbReference type="GO" id="GO:0016491">
    <property type="term" value="F:oxidoreductase activity"/>
    <property type="evidence" value="ECO:0007669"/>
    <property type="project" value="InterPro"/>
</dbReference>
<dbReference type="PANTHER" id="PTHR36124:SF1">
    <property type="entry name" value="ER-BOUND OXYGENASE MPAB_MPAB'_RUBBER OXYGENASE CATALYTIC DOMAIN-CONTAINING PROTEIN"/>
    <property type="match status" value="1"/>
</dbReference>
<accession>A0A4V6PU44</accession>
<dbReference type="InterPro" id="IPR046366">
    <property type="entry name" value="MPAB"/>
</dbReference>
<organism evidence="2 3">
    <name type="scientific">Roseateles asaccharophilus</name>
    <dbReference type="NCBI Taxonomy" id="582607"/>
    <lineage>
        <taxon>Bacteria</taxon>
        <taxon>Pseudomonadati</taxon>
        <taxon>Pseudomonadota</taxon>
        <taxon>Betaproteobacteria</taxon>
        <taxon>Burkholderiales</taxon>
        <taxon>Sphaerotilaceae</taxon>
        <taxon>Roseateles</taxon>
    </lineage>
</organism>
<evidence type="ECO:0000313" key="2">
    <source>
        <dbReference type="EMBL" id="TDP07695.1"/>
    </source>
</evidence>
<name>A0A4V6PU44_9BURK</name>
<dbReference type="InterPro" id="IPR018713">
    <property type="entry name" value="MPAB/Lcp_cat_dom"/>
</dbReference>
<dbReference type="AlphaFoldDB" id="A0A4V6PU44"/>
<evidence type="ECO:0000313" key="3">
    <source>
        <dbReference type="Proteomes" id="UP000295357"/>
    </source>
</evidence>
<dbReference type="Proteomes" id="UP000295357">
    <property type="component" value="Unassembled WGS sequence"/>
</dbReference>
<proteinExistence type="predicted"/>
<reference evidence="2 3" key="1">
    <citation type="submission" date="2019-03" db="EMBL/GenBank/DDBJ databases">
        <title>Genomic Encyclopedia of Type Strains, Phase IV (KMG-IV): sequencing the most valuable type-strain genomes for metagenomic binning, comparative biology and taxonomic classification.</title>
        <authorList>
            <person name="Goeker M."/>
        </authorList>
    </citation>
    <scope>NUCLEOTIDE SEQUENCE [LARGE SCALE GENOMIC DNA]</scope>
    <source>
        <strain evidence="2 3">DSM 25082</strain>
    </source>
</reference>
<dbReference type="PANTHER" id="PTHR36124">
    <property type="match status" value="1"/>
</dbReference>
<protein>
    <submittedName>
        <fullName evidence="2">Uncharacterized protein DUF2236</fullName>
    </submittedName>
</protein>
<keyword evidence="3" id="KW-1185">Reference proteome</keyword>